<accession>A1XI22</accession>
<name>A1XI22_GEOSE</name>
<dbReference type="REBASE" id="2195">
    <property type="entry name" value="BsrDI"/>
</dbReference>
<dbReference type="REBASE" id="8399">
    <property type="entry name" value="Nb.BsrDI"/>
</dbReference>
<reference evidence="1" key="1">
    <citation type="submission" date="2006-01" db="EMBL/GenBank/DDBJ databases">
        <authorList>
            <person name="Xu S.-Y."/>
            <person name="Xiao J.-P."/>
        </authorList>
    </citation>
    <scope>NUCLEOTIDE SEQUENCE</scope>
</reference>
<reference evidence="1" key="2">
    <citation type="journal article" date="2007" name="Nucleic Acids Res.">
        <title>Discovery of natural nicking endonucleases Nb.BsrDI and Nb.BtsI and engineering of top-strand nicking variants from BsrDI and BtsI.</title>
        <authorList>
            <person name="Xu S.Y."/>
            <person name="Zhu Z."/>
            <person name="Zhang P."/>
            <person name="Chan S.H."/>
            <person name="Samuelson J.C."/>
            <person name="Xiao J."/>
            <person name="Ingalls D."/>
            <person name="Wilson G.G."/>
        </authorList>
    </citation>
    <scope>NUCLEOTIDE SEQUENCE</scope>
</reference>
<gene>
    <name evidence="1" type="primary">bsrDIB</name>
</gene>
<protein>
    <submittedName>
        <fullName evidence="1">Nb.BsrDI</fullName>
    </submittedName>
</protein>
<dbReference type="AlphaFoldDB" id="A1XI22"/>
<evidence type="ECO:0000313" key="1">
    <source>
        <dbReference type="EMBL" id="ABD15132.1"/>
    </source>
</evidence>
<organism evidence="1">
    <name type="scientific">Geobacillus stearothermophilus</name>
    <name type="common">Bacillus stearothermophilus</name>
    <dbReference type="NCBI Taxonomy" id="1422"/>
    <lineage>
        <taxon>Bacteria</taxon>
        <taxon>Bacillati</taxon>
        <taxon>Bacillota</taxon>
        <taxon>Bacilli</taxon>
        <taxon>Bacillales</taxon>
        <taxon>Anoxybacillaceae</taxon>
        <taxon>Geobacillus</taxon>
    </lineage>
</organism>
<proteinExistence type="predicted"/>
<sequence length="488" mass="55978">MTEYDLHLYADSFHEGHWCCENLAKIAQSDGGKHQIDYLQGFIPRHSLIFSDLIINITVFGSYKSWKHLPKQIKDLLFWGKPDFIAYDPKNDKILFAVEETGAVPTGNQALQRCERIYGSARKQIPFWYLLSEFGQHKDGGTRRDSIWPTIMGLKLTQLVKTPSIILHYSDINNPEDYNSGNGLKFLFKSLLQIIINYCTLKNPLKGMLELLSIQYENMLEFIKSQWKEQIDFLPGEEILNTKTKELARMYASLAIGQTVKIPEELFNWPRTDKVNFKSPQGLIKYDELCYQLEKAVGSKKAYCLSNNAGAKPQKLESLKEWINSQKKLFDKAPKLTPPAEFNMKLDAFPVTSNNNYYVTTSKNILYLFDYWKDLRIAIETAFPRLKGKLPTDIDEKPALIYICNSVKPGRLFGDPFTGQLSAFSTIFGKKNIDMPRIVVAYYPHQIYSQALPKNNKSNKGITLKKELTDFLIFHGGVVVKLNEGKAY</sequence>
<dbReference type="EMBL" id="DQ367879">
    <property type="protein sequence ID" value="ABD15132.1"/>
    <property type="molecule type" value="Genomic_DNA"/>
</dbReference>